<evidence type="ECO:0000256" key="1">
    <source>
        <dbReference type="ARBA" id="ARBA00022723"/>
    </source>
</evidence>
<dbReference type="Gene3D" id="3.40.1190.20">
    <property type="match status" value="1"/>
</dbReference>
<dbReference type="Pfam" id="PF00294">
    <property type="entry name" value="PfkB"/>
    <property type="match status" value="1"/>
</dbReference>
<keyword evidence="1" id="KW-0479">Metal-binding</keyword>
<keyword evidence="4" id="KW-1185">Reference proteome</keyword>
<evidence type="ECO:0000313" key="4">
    <source>
        <dbReference type="Proteomes" id="UP000596661"/>
    </source>
</evidence>
<reference evidence="3" key="2">
    <citation type="submission" date="2021-03" db="UniProtKB">
        <authorList>
            <consortium name="EnsemblPlants"/>
        </authorList>
    </citation>
    <scope>IDENTIFICATION</scope>
</reference>
<dbReference type="EMBL" id="UZAU01000545">
    <property type="status" value="NOT_ANNOTATED_CDS"/>
    <property type="molecule type" value="Genomic_DNA"/>
</dbReference>
<sequence length="545" mass="59334">MWRDMQSMKEKAFTFLDPEYMLMEFCRGLLKARKFSLARNYLRGTNKFCCLGMRVLSFKLQGNIFSLLQVLVTLKRIIMPYFVLELVRADQQLLAGIIVTKSMHTNASLSLVNIAESSLNRFLKKQFEDEEGRESPDEGVNELMKYGVVGVVELEKKAITGKEESFLAMASEGLVSNGQLESEVFEPVIIGGMVLDIHATPSTPASPRTTTPGMINYVLGGVARNVAECMSKLATKPFMISVLGLDMAGNMLLDHWKSAELSTKGILRQDVIKTAVVSNIFDVTGEGAAGVASVEAIEKYLTPDWIQKFKHNIHSAFVMMVDANLNLSALEFSCQIAASSNTPVWFEPVSVAKSQRIVSVAKYVTFVSPNEYEIISMANALTGGSEFSFSSFESDNIESLLQRLKPAIRVLLKNGIKFVVVTLGSKGMLLCSNGEPRFTSVDHEGYKQDVTRRNLYKTVASACPRKLFSDCTKSETLLFAIHLPALPASVVRLTGAGDCLVGGTLSSICAGLDVIQSLAVGIAASKAAVEAEANVPNALDLASIA</sequence>
<dbReference type="GO" id="GO:0016798">
    <property type="term" value="F:hydrolase activity, acting on glycosyl bonds"/>
    <property type="evidence" value="ECO:0007669"/>
    <property type="project" value="TreeGrafter"/>
</dbReference>
<accession>A0A803PMV6</accession>
<evidence type="ECO:0000313" key="3">
    <source>
        <dbReference type="EnsemblPlants" id="cds.evm.model.05.1796"/>
    </source>
</evidence>
<dbReference type="PANTHER" id="PTHR42909">
    <property type="entry name" value="ZGC:136858"/>
    <property type="match status" value="1"/>
</dbReference>
<reference evidence="3" key="1">
    <citation type="submission" date="2018-11" db="EMBL/GenBank/DDBJ databases">
        <authorList>
            <person name="Grassa J C."/>
        </authorList>
    </citation>
    <scope>NUCLEOTIDE SEQUENCE [LARGE SCALE GENOMIC DNA]</scope>
</reference>
<dbReference type="Proteomes" id="UP000596661">
    <property type="component" value="Chromosome 5"/>
</dbReference>
<dbReference type="PANTHER" id="PTHR42909:SF1">
    <property type="entry name" value="CARBOHYDRATE KINASE PFKB DOMAIN-CONTAINING PROTEIN"/>
    <property type="match status" value="1"/>
</dbReference>
<dbReference type="OMA" id="GHIMNLM"/>
<dbReference type="Gramene" id="evm.model.05.1796">
    <property type="protein sequence ID" value="cds.evm.model.05.1796"/>
    <property type="gene ID" value="evm.TU.05.1796"/>
</dbReference>
<dbReference type="InterPro" id="IPR029056">
    <property type="entry name" value="Ribokinase-like"/>
</dbReference>
<dbReference type="GO" id="GO:0004730">
    <property type="term" value="F:pseudouridylate synthase activity"/>
    <property type="evidence" value="ECO:0007669"/>
    <property type="project" value="TreeGrafter"/>
</dbReference>
<dbReference type="InterPro" id="IPR011611">
    <property type="entry name" value="PfkB_dom"/>
</dbReference>
<proteinExistence type="predicted"/>
<feature type="domain" description="Carbohydrate kinase PfkB" evidence="2">
    <location>
        <begin position="189"/>
        <end position="435"/>
    </location>
</feature>
<dbReference type="SUPFAM" id="SSF53613">
    <property type="entry name" value="Ribokinase-like"/>
    <property type="match status" value="1"/>
</dbReference>
<protein>
    <recommendedName>
        <fullName evidence="2">Carbohydrate kinase PfkB domain-containing protein</fullName>
    </recommendedName>
</protein>
<dbReference type="CDD" id="cd01941">
    <property type="entry name" value="YeiC_kinase_like"/>
    <property type="match status" value="1"/>
</dbReference>
<dbReference type="GO" id="GO:0046872">
    <property type="term" value="F:metal ion binding"/>
    <property type="evidence" value="ECO:0007669"/>
    <property type="project" value="UniProtKB-KW"/>
</dbReference>
<evidence type="ECO:0000259" key="2">
    <source>
        <dbReference type="Pfam" id="PF00294"/>
    </source>
</evidence>
<dbReference type="EnsemblPlants" id="evm.model.05.1796">
    <property type="protein sequence ID" value="cds.evm.model.05.1796"/>
    <property type="gene ID" value="evm.TU.05.1796"/>
</dbReference>
<name>A0A803PMV6_CANSA</name>
<organism evidence="3 4">
    <name type="scientific">Cannabis sativa</name>
    <name type="common">Hemp</name>
    <name type="synonym">Marijuana</name>
    <dbReference type="NCBI Taxonomy" id="3483"/>
    <lineage>
        <taxon>Eukaryota</taxon>
        <taxon>Viridiplantae</taxon>
        <taxon>Streptophyta</taxon>
        <taxon>Embryophyta</taxon>
        <taxon>Tracheophyta</taxon>
        <taxon>Spermatophyta</taxon>
        <taxon>Magnoliopsida</taxon>
        <taxon>eudicotyledons</taxon>
        <taxon>Gunneridae</taxon>
        <taxon>Pentapetalae</taxon>
        <taxon>rosids</taxon>
        <taxon>fabids</taxon>
        <taxon>Rosales</taxon>
        <taxon>Cannabaceae</taxon>
        <taxon>Cannabis</taxon>
    </lineage>
</organism>
<dbReference type="GO" id="GO:0005737">
    <property type="term" value="C:cytoplasm"/>
    <property type="evidence" value="ECO:0007669"/>
    <property type="project" value="TreeGrafter"/>
</dbReference>
<dbReference type="AlphaFoldDB" id="A0A803PMV6"/>